<keyword evidence="8" id="KW-0547">Nucleotide-binding</keyword>
<feature type="domain" description="ABC transmembrane type-1" evidence="15">
    <location>
        <begin position="28"/>
        <end position="296"/>
    </location>
</feature>
<dbReference type="Gene3D" id="2.40.30.170">
    <property type="match status" value="1"/>
</dbReference>
<dbReference type="InterPro" id="IPR003593">
    <property type="entry name" value="AAA+_ATPase"/>
</dbReference>
<dbReference type="PROSITE" id="PS50893">
    <property type="entry name" value="ABC_TRANSPORTER_2"/>
    <property type="match status" value="1"/>
</dbReference>
<dbReference type="PANTHER" id="PTHR30386">
    <property type="entry name" value="MEMBRANE FUSION SUBUNIT OF EMRAB-TOLC MULTIDRUG EFFLUX PUMP"/>
    <property type="match status" value="1"/>
</dbReference>
<evidence type="ECO:0000256" key="7">
    <source>
        <dbReference type="ARBA" id="ARBA00022692"/>
    </source>
</evidence>
<dbReference type="InterPro" id="IPR058781">
    <property type="entry name" value="HH_AprE-like"/>
</dbReference>
<dbReference type="Pfam" id="PF25994">
    <property type="entry name" value="HH_AprE"/>
    <property type="match status" value="1"/>
</dbReference>
<dbReference type="GO" id="GO:0005524">
    <property type="term" value="F:ATP binding"/>
    <property type="evidence" value="ECO:0007669"/>
    <property type="project" value="UniProtKB-KW"/>
</dbReference>
<dbReference type="PRINTS" id="PR01490">
    <property type="entry name" value="RTXTOXIND"/>
</dbReference>
<dbReference type="InterPro" id="IPR050739">
    <property type="entry name" value="MFP"/>
</dbReference>
<dbReference type="InterPro" id="IPR036640">
    <property type="entry name" value="ABC1_TM_sf"/>
</dbReference>
<evidence type="ECO:0000256" key="11">
    <source>
        <dbReference type="ARBA" id="ARBA00023136"/>
    </source>
</evidence>
<dbReference type="SMART" id="SM00382">
    <property type="entry name" value="AAA"/>
    <property type="match status" value="1"/>
</dbReference>
<dbReference type="NCBIfam" id="TIGR01843">
    <property type="entry name" value="type_I_hlyD"/>
    <property type="match status" value="1"/>
</dbReference>
<sequence>MDTTKHALSYPVSLWDRLVQQPGLGTQILLASLIIHLLGLASSLFVIHVFNRYLGHGIASTLITLAAGLLLAVVLEFGFRQARHRMAEGFLRQPETWLQDRLFAVLARARIPHLERLGSQTHPEALRALNQLQNTWSPVNLLGLTDAPFSALFCLAIFLLNGELGLAVLVVLVTMTLANFAFGLSANDQSSQLAQSQARLGMIQASYQHLDLVRCANAAPWLERLLGERFAETIQHRRTLHALQSLLQSLAQSGQGILTLVVIALGAQLVVAGKLDTGTLIGINLLSARALALIGRHAQLHTSLVQAKQSLTFLKRLLEAPLESEQGTQPPHHAGRIGFADMAFHHPGSATVLFESLNLNLQPGELLLVHGGNGSGKTTLARLIMGLIEPARGAILADGIDLRQLQPAWWRHQVIYLPQEVQFFEGSLKDNLAILDPEVSETRLLAILREVGLERFLTESPEGLGRILTRGGASLPFGIRRRLALARALVGDGRLALLDEPFEGLDPEGCQHVARVIQNLRARGCTILLFSSNDKLLANANWSCDLDVKPTPALRANPQGQPPALQTETSARPVAFATLAGPSPENLASNRLQTLFNLGLGVAFALLITWAQVGKLDIMSLAEGKIVPSSQLQQIQHLEGGIIREILVQEGQKVEAGQPMVVLDTLANASDLGGVLQKIRTHQVDMHRFMAEDGDSERFALEPGFAWPPSVRAWLDGNDEALGAALLARVNEEQLLRQTGELFQARREKVQSALRTQDEDIRQKEQDIAQIQARLKSLEQSVSIIDEQLSISAQMIKAKATSRFEHLGLLKEKTSLTSRISEDGAAIKKADAALKKAQEERRTMLGRFHEEVRIGLEENQRKLNEAVLQFEKLADSLERTTIRAPLAGTIKTIHHVTIGGVVGPGETVLDLVPGDERLLVEARLLAADVGHVRLGQPAHVQLSSRDASRFGRLNGTVVHIGADTLVTQEGFTYYLVRIMVEREYFENNNNRYDLVPGVVVSAGIITGTRSILETILSPFLANMTFALSER</sequence>
<evidence type="ECO:0000256" key="1">
    <source>
        <dbReference type="ARBA" id="ARBA00004377"/>
    </source>
</evidence>
<feature type="coiled-coil region" evidence="13">
    <location>
        <begin position="827"/>
        <end position="880"/>
    </location>
</feature>
<dbReference type="SUPFAM" id="SSF90123">
    <property type="entry name" value="ABC transporter transmembrane region"/>
    <property type="match status" value="1"/>
</dbReference>
<comment type="caution">
    <text evidence="12">Lacks conserved residue(s) required for the propagation of feature annotation.</text>
</comment>
<name>A0ABQ0CA98_9PROT</name>
<evidence type="ECO:0000256" key="12">
    <source>
        <dbReference type="RuleBase" id="RU365093"/>
    </source>
</evidence>
<proteinExistence type="inferred from homology"/>
<evidence type="ECO:0000313" key="16">
    <source>
        <dbReference type="EMBL" id="GAB0057807.1"/>
    </source>
</evidence>
<evidence type="ECO:0000256" key="5">
    <source>
        <dbReference type="ARBA" id="ARBA00022475"/>
    </source>
</evidence>
<keyword evidence="11 12" id="KW-0472">Membrane</keyword>
<keyword evidence="17" id="KW-1185">Reference proteome</keyword>
<feature type="transmembrane region" description="Helical" evidence="12">
    <location>
        <begin position="56"/>
        <end position="79"/>
    </location>
</feature>
<dbReference type="Gene3D" id="3.40.50.300">
    <property type="entry name" value="P-loop containing nucleotide triphosphate hydrolases"/>
    <property type="match status" value="1"/>
</dbReference>
<gene>
    <name evidence="16" type="primary">btuD_5</name>
    <name evidence="16" type="ORF">SIID45300_02139</name>
</gene>
<evidence type="ECO:0000256" key="8">
    <source>
        <dbReference type="ARBA" id="ARBA00022741"/>
    </source>
</evidence>
<feature type="domain" description="ABC transporter" evidence="14">
    <location>
        <begin position="337"/>
        <end position="576"/>
    </location>
</feature>
<dbReference type="Pfam" id="PF00664">
    <property type="entry name" value="ABC_membrane"/>
    <property type="match status" value="1"/>
</dbReference>
<keyword evidence="7 12" id="KW-0812">Transmembrane</keyword>
<keyword evidence="13" id="KW-0175">Coiled coil</keyword>
<reference evidence="16 17" key="2">
    <citation type="submission" date="2024-09" db="EMBL/GenBank/DDBJ databases">
        <title>Draft genome sequence of Candidatus Magnetaquicoccaceae bacterium FCR-1.</title>
        <authorList>
            <person name="Shimoshige H."/>
            <person name="Shimamura S."/>
            <person name="Taoka A."/>
            <person name="Kobayashi H."/>
            <person name="Maekawa T."/>
        </authorList>
    </citation>
    <scope>NUCLEOTIDE SEQUENCE [LARGE SCALE GENOMIC DNA]</scope>
    <source>
        <strain evidence="16 17">FCR-1</strain>
    </source>
</reference>
<dbReference type="RefSeq" id="WP_420905496.1">
    <property type="nucleotide sequence ID" value="NZ_BAAFGK010000004.1"/>
</dbReference>
<evidence type="ECO:0000256" key="9">
    <source>
        <dbReference type="ARBA" id="ARBA00022840"/>
    </source>
</evidence>
<accession>A0ABQ0CA98</accession>
<comment type="caution">
    <text evidence="16">The sequence shown here is derived from an EMBL/GenBank/DDBJ whole genome shotgun (WGS) entry which is preliminary data.</text>
</comment>
<dbReference type="Pfam" id="PF26002">
    <property type="entry name" value="Beta-barrel_AprE"/>
    <property type="match status" value="1"/>
</dbReference>
<reference evidence="16 17" key="1">
    <citation type="submission" date="2024-05" db="EMBL/GenBank/DDBJ databases">
        <authorList>
            <consortium name="Candidatus Magnetaquicoccaceae bacterium FCR-1 genome sequencing consortium"/>
            <person name="Shimoshige H."/>
            <person name="Shimamura S."/>
            <person name="Taoka A."/>
            <person name="Kobayashi H."/>
            <person name="Maekawa T."/>
        </authorList>
    </citation>
    <scope>NUCLEOTIDE SEQUENCE [LARGE SCALE GENOMIC DNA]</scope>
    <source>
        <strain evidence="16 17">FCR-1</strain>
    </source>
</reference>
<dbReference type="InterPro" id="IPR058982">
    <property type="entry name" value="Beta-barrel_AprE"/>
</dbReference>
<dbReference type="PROSITE" id="PS50929">
    <property type="entry name" value="ABC_TM1F"/>
    <property type="match status" value="1"/>
</dbReference>
<evidence type="ECO:0000259" key="15">
    <source>
        <dbReference type="PROSITE" id="PS50929"/>
    </source>
</evidence>
<keyword evidence="9 16" id="KW-0067">ATP-binding</keyword>
<dbReference type="InterPro" id="IPR003439">
    <property type="entry name" value="ABC_transporter-like_ATP-bd"/>
</dbReference>
<dbReference type="Proteomes" id="UP001628193">
    <property type="component" value="Unassembled WGS sequence"/>
</dbReference>
<dbReference type="Gene3D" id="2.40.50.100">
    <property type="match status" value="1"/>
</dbReference>
<evidence type="ECO:0000256" key="10">
    <source>
        <dbReference type="ARBA" id="ARBA00022989"/>
    </source>
</evidence>
<dbReference type="Gene3D" id="1.20.1560.10">
    <property type="entry name" value="ABC transporter type 1, transmembrane domain"/>
    <property type="match status" value="1"/>
</dbReference>
<evidence type="ECO:0000259" key="14">
    <source>
        <dbReference type="PROSITE" id="PS50893"/>
    </source>
</evidence>
<keyword evidence="6 12" id="KW-0997">Cell inner membrane</keyword>
<comment type="subcellular location">
    <subcellularLocation>
        <location evidence="1 12">Cell inner membrane</location>
        <topology evidence="1 12">Single-pass membrane protein</topology>
    </subcellularLocation>
    <subcellularLocation>
        <location evidence="2">Cell membrane</location>
        <topology evidence="2">Multi-pass membrane protein</topology>
    </subcellularLocation>
</comment>
<feature type="coiled-coil region" evidence="13">
    <location>
        <begin position="747"/>
        <end position="788"/>
    </location>
</feature>
<organism evidence="16 17">
    <name type="scientific">Candidatus Magnetaquiglobus chichijimensis</name>
    <dbReference type="NCBI Taxonomy" id="3141448"/>
    <lineage>
        <taxon>Bacteria</taxon>
        <taxon>Pseudomonadati</taxon>
        <taxon>Pseudomonadota</taxon>
        <taxon>Magnetococcia</taxon>
        <taxon>Magnetococcales</taxon>
        <taxon>Candidatus Magnetaquicoccaceae</taxon>
        <taxon>Candidatus Magnetaquiglobus</taxon>
    </lineage>
</organism>
<feature type="transmembrane region" description="Helical" evidence="12">
    <location>
        <begin position="28"/>
        <end position="50"/>
    </location>
</feature>
<evidence type="ECO:0000256" key="3">
    <source>
        <dbReference type="ARBA" id="ARBA00009477"/>
    </source>
</evidence>
<keyword evidence="4 12" id="KW-0813">Transport</keyword>
<evidence type="ECO:0000256" key="13">
    <source>
        <dbReference type="SAM" id="Coils"/>
    </source>
</evidence>
<evidence type="ECO:0000256" key="2">
    <source>
        <dbReference type="ARBA" id="ARBA00004651"/>
    </source>
</evidence>
<keyword evidence="10 12" id="KW-1133">Transmembrane helix</keyword>
<dbReference type="InterPro" id="IPR011527">
    <property type="entry name" value="ABC1_TM_dom"/>
</dbReference>
<keyword evidence="5 12" id="KW-1003">Cell membrane</keyword>
<comment type="similarity">
    <text evidence="3 12">Belongs to the membrane fusion protein (MFP) (TC 8.A.1) family.</text>
</comment>
<dbReference type="InterPro" id="IPR027417">
    <property type="entry name" value="P-loop_NTPase"/>
</dbReference>
<evidence type="ECO:0000256" key="6">
    <source>
        <dbReference type="ARBA" id="ARBA00022519"/>
    </source>
</evidence>
<protein>
    <recommendedName>
        <fullName evidence="12">Membrane fusion protein (MFP) family protein</fullName>
    </recommendedName>
</protein>
<evidence type="ECO:0000256" key="4">
    <source>
        <dbReference type="ARBA" id="ARBA00022448"/>
    </source>
</evidence>
<dbReference type="Pfam" id="PF00005">
    <property type="entry name" value="ABC_tran"/>
    <property type="match status" value="1"/>
</dbReference>
<evidence type="ECO:0000313" key="17">
    <source>
        <dbReference type="Proteomes" id="UP001628193"/>
    </source>
</evidence>
<dbReference type="PANTHER" id="PTHR30386:SF26">
    <property type="entry name" value="TRANSPORT PROTEIN COMB"/>
    <property type="match status" value="1"/>
</dbReference>
<dbReference type="EMBL" id="BAAFGK010000004">
    <property type="protein sequence ID" value="GAB0057807.1"/>
    <property type="molecule type" value="Genomic_DNA"/>
</dbReference>
<dbReference type="InterPro" id="IPR010129">
    <property type="entry name" value="T1SS_HlyD"/>
</dbReference>
<dbReference type="SUPFAM" id="SSF52540">
    <property type="entry name" value="P-loop containing nucleoside triphosphate hydrolases"/>
    <property type="match status" value="1"/>
</dbReference>